<dbReference type="PANTHER" id="PTHR11748:SF111">
    <property type="entry name" value="D-LACTATE DEHYDROGENASE, MITOCHONDRIAL-RELATED"/>
    <property type="match status" value="1"/>
</dbReference>
<evidence type="ECO:0000259" key="12">
    <source>
        <dbReference type="PROSITE" id="PS51387"/>
    </source>
</evidence>
<dbReference type="Gene3D" id="3.30.43.10">
    <property type="entry name" value="Uridine Diphospho-n-acetylenolpyruvylglucosamine Reductase, domain 2"/>
    <property type="match status" value="1"/>
</dbReference>
<comment type="similarity">
    <text evidence="2">Belongs to the FAD-binding oxidoreductase/transferase type 4 family.</text>
</comment>
<dbReference type="EMBL" id="FNQV01000007">
    <property type="protein sequence ID" value="SEA33192.1"/>
    <property type="molecule type" value="Genomic_DNA"/>
</dbReference>
<evidence type="ECO:0000256" key="9">
    <source>
        <dbReference type="ARBA" id="ARBA00023014"/>
    </source>
</evidence>
<dbReference type="InterPro" id="IPR004113">
    <property type="entry name" value="FAD-bd_oxidored_4_C"/>
</dbReference>
<dbReference type="Gene3D" id="1.10.45.10">
    <property type="entry name" value="Vanillyl-alcohol Oxidase, Chain A, domain 4"/>
    <property type="match status" value="1"/>
</dbReference>
<evidence type="ECO:0000256" key="8">
    <source>
        <dbReference type="ARBA" id="ARBA00023004"/>
    </source>
</evidence>
<keyword evidence="14" id="KW-1185">Reference proteome</keyword>
<accession>A0A1H4ACB5</accession>
<dbReference type="PROSITE" id="PS00198">
    <property type="entry name" value="4FE4S_FER_1"/>
    <property type="match status" value="1"/>
</dbReference>
<feature type="domain" description="FAD-binding PCMH-type" evidence="12">
    <location>
        <begin position="24"/>
        <end position="252"/>
    </location>
</feature>
<keyword evidence="3" id="KW-0285">Flavoprotein</keyword>
<dbReference type="PANTHER" id="PTHR11748">
    <property type="entry name" value="D-LACTATE DEHYDROGENASE"/>
    <property type="match status" value="1"/>
</dbReference>
<dbReference type="InterPro" id="IPR017896">
    <property type="entry name" value="4Fe4S_Fe-S-bd"/>
</dbReference>
<feature type="domain" description="4Fe-4S ferredoxin-type" evidence="11">
    <location>
        <begin position="514"/>
        <end position="545"/>
    </location>
</feature>
<dbReference type="InterPro" id="IPR036318">
    <property type="entry name" value="FAD-bd_PCMH-like_sf"/>
</dbReference>
<dbReference type="InterPro" id="IPR016166">
    <property type="entry name" value="FAD-bd_PCMH"/>
</dbReference>
<evidence type="ECO:0000313" key="14">
    <source>
        <dbReference type="Proteomes" id="UP000199288"/>
    </source>
</evidence>
<dbReference type="Pfam" id="PF02913">
    <property type="entry name" value="FAD-oxidase_C"/>
    <property type="match status" value="1"/>
</dbReference>
<dbReference type="InterPro" id="IPR016169">
    <property type="entry name" value="FAD-bd_PCMH_sub2"/>
</dbReference>
<dbReference type="EC" id="1.1.2.4" evidence="10"/>
<keyword evidence="4" id="KW-0479">Metal-binding</keyword>
<dbReference type="GO" id="GO:0071949">
    <property type="term" value="F:FAD binding"/>
    <property type="evidence" value="ECO:0007669"/>
    <property type="project" value="InterPro"/>
</dbReference>
<dbReference type="SUPFAM" id="SSF46548">
    <property type="entry name" value="alpha-helical ferredoxin"/>
    <property type="match status" value="1"/>
</dbReference>
<name>A0A1H4ACB5_9ACTO</name>
<dbReference type="InterPro" id="IPR016171">
    <property type="entry name" value="Vanillyl_alc_oxidase_C-sub2"/>
</dbReference>
<dbReference type="InterPro" id="IPR006094">
    <property type="entry name" value="Oxid_FAD_bind_N"/>
</dbReference>
<evidence type="ECO:0000256" key="2">
    <source>
        <dbReference type="ARBA" id="ARBA00008000"/>
    </source>
</evidence>
<comment type="cofactor">
    <cofactor evidence="1">
        <name>FAD</name>
        <dbReference type="ChEBI" id="CHEBI:57692"/>
    </cofactor>
</comment>
<dbReference type="GO" id="GO:0046872">
    <property type="term" value="F:metal ion binding"/>
    <property type="evidence" value="ECO:0007669"/>
    <property type="project" value="UniProtKB-KW"/>
</dbReference>
<dbReference type="GO" id="GO:1903457">
    <property type="term" value="P:lactate catabolic process"/>
    <property type="evidence" value="ECO:0007669"/>
    <property type="project" value="TreeGrafter"/>
</dbReference>
<evidence type="ECO:0000313" key="13">
    <source>
        <dbReference type="EMBL" id="SEA33192.1"/>
    </source>
</evidence>
<dbReference type="AlphaFoldDB" id="A0A1H4ACB5"/>
<dbReference type="InterPro" id="IPR016164">
    <property type="entry name" value="FAD-linked_Oxase-like_C"/>
</dbReference>
<keyword evidence="6" id="KW-0809">Transit peptide</keyword>
<evidence type="ECO:0000256" key="5">
    <source>
        <dbReference type="ARBA" id="ARBA00022827"/>
    </source>
</evidence>
<dbReference type="SUPFAM" id="SSF55103">
    <property type="entry name" value="FAD-linked oxidases, C-terminal domain"/>
    <property type="match status" value="1"/>
</dbReference>
<dbReference type="Gene3D" id="3.30.465.10">
    <property type="match status" value="1"/>
</dbReference>
<evidence type="ECO:0000256" key="3">
    <source>
        <dbReference type="ARBA" id="ARBA00022630"/>
    </source>
</evidence>
<sequence length="918" mass="97560">MPNAPTILTREIHRRAFAHDASHYLLYPREVWVARSVADVAAAMRGGAERGLPVTFRAGGTSLSGQGVGEGILVDVRQGFRAMRVLDGGERVWAQGGLTIRHLNTVLATRSRALGPDPASEIAATLGGVIANNSSGMACGVRHNAYQLVEAMTFVLPSGTVIDTREADGDDVLAAAEPHIYRTLLDLRDRLRGDPAAASLIARQFAMKNTMGYGLNSFLDFERPIDILTHLLIGSEGTLGFVADVTMRTVEILPRRAVALVVFASLDDAVRAIPGLREAGVHTAELMDARSLAVAQRFEDVPGAIAGLEVTDQCALLLECRGRDEADLDANVAAARAALTPLGVAADFTSDDAECTLLWTVRKGLYAACAGSRSAGTTALLEDIVVPVAALATTCRELSGLFDRYGYDDAVIFGHAKDGNLHFMITDDFTRTAARERLAAFSEDMVDLVLRHGGNLKAEHGTGRAMAPFLTRQYGAELVAMMRELKDAIDPQGLLNPGVILPEREDAHLTDFKAPIDVRDVIDACVECGYCEPRCPSQDLTLTPRTRIVIMREIERARRAGDRQLAAQLQADYDYQGVQTCAVDGMCETACPMAINTGDLVRELRAEDAGAWATLWRLAARYWSGVTAAGALALTAASHLPSPLLRGATRLGRAVLGAERVPLWDDVLPRGGKRRRRPAPAHAAAVYLPSCLGALFDSGGATSLQEDLELICERTGIGLLVPPGIDAACCGTPWSSKGMSAGYELMRERVVAMVRAASQHGELPIVCDASSCTEGLTKLLAGQGLRVIDAPTFLAEHVLPALDLAAPELASLTIHPTCSTTRLGSSAALAEVGRALAREVHVPASAQCCGMAGDRGLLHPELAASATAREAAEVNALDASAHASANRTCELAMTRATGRTYEGIVQLLADAVRRASTS</sequence>
<dbReference type="Gene3D" id="3.30.70.2740">
    <property type="match status" value="1"/>
</dbReference>
<dbReference type="InterPro" id="IPR004017">
    <property type="entry name" value="Cys_rich_dom"/>
</dbReference>
<evidence type="ECO:0000256" key="6">
    <source>
        <dbReference type="ARBA" id="ARBA00022946"/>
    </source>
</evidence>
<gene>
    <name evidence="13" type="ORF">SAMN02910418_01391</name>
</gene>
<dbReference type="Pfam" id="PF02754">
    <property type="entry name" value="CCG"/>
    <property type="match status" value="2"/>
</dbReference>
<dbReference type="InterPro" id="IPR017900">
    <property type="entry name" value="4Fe4S_Fe_S_CS"/>
</dbReference>
<reference evidence="14" key="1">
    <citation type="submission" date="2016-10" db="EMBL/GenBank/DDBJ databases">
        <authorList>
            <person name="Varghese N."/>
            <person name="Submissions S."/>
        </authorList>
    </citation>
    <scope>NUCLEOTIDE SEQUENCE [LARGE SCALE GENOMIC DNA]</scope>
    <source>
        <strain evidence="14">KPR-1</strain>
    </source>
</reference>
<dbReference type="SUPFAM" id="SSF56176">
    <property type="entry name" value="FAD-binding/transporter-associated domain-like"/>
    <property type="match status" value="1"/>
</dbReference>
<dbReference type="OrthoDB" id="9770306at2"/>
<dbReference type="GO" id="GO:0008720">
    <property type="term" value="F:D-lactate dehydrogenase (NAD+) activity"/>
    <property type="evidence" value="ECO:0007669"/>
    <property type="project" value="TreeGrafter"/>
</dbReference>
<dbReference type="Pfam" id="PF13183">
    <property type="entry name" value="Fer4_8"/>
    <property type="match status" value="1"/>
</dbReference>
<evidence type="ECO:0000259" key="11">
    <source>
        <dbReference type="PROSITE" id="PS51379"/>
    </source>
</evidence>
<evidence type="ECO:0000256" key="1">
    <source>
        <dbReference type="ARBA" id="ARBA00001974"/>
    </source>
</evidence>
<dbReference type="PROSITE" id="PS51379">
    <property type="entry name" value="4FE4S_FER_2"/>
    <property type="match status" value="1"/>
</dbReference>
<proteinExistence type="inferred from homology"/>
<dbReference type="GO" id="GO:0004458">
    <property type="term" value="F:D-lactate dehydrogenase (cytochrome) activity"/>
    <property type="evidence" value="ECO:0007669"/>
    <property type="project" value="UniProtKB-EC"/>
</dbReference>
<organism evidence="13 14">
    <name type="scientific">Bowdeniella nasicola</name>
    <dbReference type="NCBI Taxonomy" id="208480"/>
    <lineage>
        <taxon>Bacteria</taxon>
        <taxon>Bacillati</taxon>
        <taxon>Actinomycetota</taxon>
        <taxon>Actinomycetes</taxon>
        <taxon>Actinomycetales</taxon>
        <taxon>Actinomycetaceae</taxon>
        <taxon>Bowdeniella</taxon>
    </lineage>
</organism>
<dbReference type="InterPro" id="IPR016167">
    <property type="entry name" value="FAD-bd_PCMH_sub1"/>
</dbReference>
<keyword evidence="9" id="KW-0411">Iron-sulfur</keyword>
<protein>
    <recommendedName>
        <fullName evidence="10">D-lactate dehydrogenase (cytochrome)</fullName>
        <ecNumber evidence="10">1.1.2.4</ecNumber>
    </recommendedName>
</protein>
<dbReference type="GO" id="GO:0051536">
    <property type="term" value="F:iron-sulfur cluster binding"/>
    <property type="evidence" value="ECO:0007669"/>
    <property type="project" value="UniProtKB-KW"/>
</dbReference>
<dbReference type="Proteomes" id="UP000199288">
    <property type="component" value="Unassembled WGS sequence"/>
</dbReference>
<evidence type="ECO:0000256" key="10">
    <source>
        <dbReference type="ARBA" id="ARBA00038897"/>
    </source>
</evidence>
<dbReference type="PROSITE" id="PS51387">
    <property type="entry name" value="FAD_PCMH"/>
    <property type="match status" value="1"/>
</dbReference>
<evidence type="ECO:0000256" key="7">
    <source>
        <dbReference type="ARBA" id="ARBA00023002"/>
    </source>
</evidence>
<keyword evidence="8" id="KW-0408">Iron</keyword>
<dbReference type="Gene3D" id="1.10.1060.10">
    <property type="entry name" value="Alpha-helical ferredoxin"/>
    <property type="match status" value="1"/>
</dbReference>
<dbReference type="Pfam" id="PF01565">
    <property type="entry name" value="FAD_binding_4"/>
    <property type="match status" value="1"/>
</dbReference>
<keyword evidence="7" id="KW-0560">Oxidoreductase</keyword>
<evidence type="ECO:0000256" key="4">
    <source>
        <dbReference type="ARBA" id="ARBA00022723"/>
    </source>
</evidence>
<dbReference type="RefSeq" id="WP_092564094.1">
    <property type="nucleotide sequence ID" value="NZ_FNQV01000007.1"/>
</dbReference>
<keyword evidence="5" id="KW-0274">FAD</keyword>
<dbReference type="InterPro" id="IPR009051">
    <property type="entry name" value="Helical_ferredxn"/>
</dbReference>